<dbReference type="PANTHER" id="PTHR10545">
    <property type="entry name" value="DIAMINE N-ACETYLTRANSFERASE"/>
    <property type="match status" value="1"/>
</dbReference>
<protein>
    <submittedName>
        <fullName evidence="5">N-acetyltransferase</fullName>
    </submittedName>
</protein>
<gene>
    <name evidence="5" type="ORF">GCM10017653_02950</name>
</gene>
<dbReference type="EMBL" id="BSFM01000001">
    <property type="protein sequence ID" value="GLK82226.1"/>
    <property type="molecule type" value="Genomic_DNA"/>
</dbReference>
<dbReference type="AlphaFoldDB" id="A0A9W6N9B5"/>
<dbReference type="InterPro" id="IPR000182">
    <property type="entry name" value="GNAT_dom"/>
</dbReference>
<accession>A0A9W6N9B5</accession>
<evidence type="ECO:0000259" key="4">
    <source>
        <dbReference type="PROSITE" id="PS51186"/>
    </source>
</evidence>
<evidence type="ECO:0000256" key="1">
    <source>
        <dbReference type="ARBA" id="ARBA00008694"/>
    </source>
</evidence>
<dbReference type="CDD" id="cd04301">
    <property type="entry name" value="NAT_SF"/>
    <property type="match status" value="1"/>
</dbReference>
<dbReference type="FunFam" id="3.40.630.30:FF:000064">
    <property type="entry name" value="GNAT family acetyltransferase"/>
    <property type="match status" value="1"/>
</dbReference>
<dbReference type="Gene3D" id="3.40.630.30">
    <property type="match status" value="1"/>
</dbReference>
<reference evidence="5" key="2">
    <citation type="submission" date="2023-01" db="EMBL/GenBank/DDBJ databases">
        <authorList>
            <person name="Sun Q."/>
            <person name="Evtushenko L."/>
        </authorList>
    </citation>
    <scope>NUCLEOTIDE SEQUENCE</scope>
    <source>
        <strain evidence="5">VKM B-2789</strain>
    </source>
</reference>
<evidence type="ECO:0000313" key="6">
    <source>
        <dbReference type="Proteomes" id="UP001143330"/>
    </source>
</evidence>
<dbReference type="RefSeq" id="WP_213362937.1">
    <property type="nucleotide sequence ID" value="NZ_BSFM01000001.1"/>
</dbReference>
<dbReference type="PANTHER" id="PTHR10545:SF29">
    <property type="entry name" value="GH14572P-RELATED"/>
    <property type="match status" value="1"/>
</dbReference>
<evidence type="ECO:0000256" key="2">
    <source>
        <dbReference type="ARBA" id="ARBA00022679"/>
    </source>
</evidence>
<feature type="domain" description="N-acetyltransferase" evidence="4">
    <location>
        <begin position="3"/>
        <end position="160"/>
    </location>
</feature>
<comment type="caution">
    <text evidence="5">The sequence shown here is derived from an EMBL/GenBank/DDBJ whole genome shotgun (WGS) entry which is preliminary data.</text>
</comment>
<name>A0A9W6N9B5_9HYPH</name>
<keyword evidence="2" id="KW-0808">Transferase</keyword>
<evidence type="ECO:0000256" key="3">
    <source>
        <dbReference type="ARBA" id="ARBA00023315"/>
    </source>
</evidence>
<dbReference type="Pfam" id="PF00583">
    <property type="entry name" value="Acetyltransf_1"/>
    <property type="match status" value="1"/>
</dbReference>
<dbReference type="InterPro" id="IPR051016">
    <property type="entry name" value="Diverse_Substrate_AcTransf"/>
</dbReference>
<keyword evidence="3" id="KW-0012">Acyltransferase</keyword>
<sequence>MSLTLRPARPEDAALIYSLIRELAEYEQLLHEVEASEADIAAALFGEHPRAFCDIADWNGKPAGLALWFYNFSSFAGRHGIYLEDLFVRPAFRGRGVAKGLMRRLARRCVEEGLGRFEWSVLDWNEPAIRVYRALGARPKSEWTLQSLSGPALRELAGVAKHSEP</sequence>
<organism evidence="5 6">
    <name type="scientific">Ancylobacter defluvii</name>
    <dbReference type="NCBI Taxonomy" id="1282440"/>
    <lineage>
        <taxon>Bacteria</taxon>
        <taxon>Pseudomonadati</taxon>
        <taxon>Pseudomonadota</taxon>
        <taxon>Alphaproteobacteria</taxon>
        <taxon>Hyphomicrobiales</taxon>
        <taxon>Xanthobacteraceae</taxon>
        <taxon>Ancylobacter</taxon>
    </lineage>
</organism>
<reference evidence="5" key="1">
    <citation type="journal article" date="2014" name="Int. J. Syst. Evol. Microbiol.">
        <title>Complete genome sequence of Corynebacterium casei LMG S-19264T (=DSM 44701T), isolated from a smear-ripened cheese.</title>
        <authorList>
            <consortium name="US DOE Joint Genome Institute (JGI-PGF)"/>
            <person name="Walter F."/>
            <person name="Albersmeier A."/>
            <person name="Kalinowski J."/>
            <person name="Ruckert C."/>
        </authorList>
    </citation>
    <scope>NUCLEOTIDE SEQUENCE</scope>
    <source>
        <strain evidence="5">VKM B-2789</strain>
    </source>
</reference>
<dbReference type="PROSITE" id="PS51186">
    <property type="entry name" value="GNAT"/>
    <property type="match status" value="1"/>
</dbReference>
<comment type="similarity">
    <text evidence="1">Belongs to the acetyltransferase family.</text>
</comment>
<dbReference type="Proteomes" id="UP001143330">
    <property type="component" value="Unassembled WGS sequence"/>
</dbReference>
<dbReference type="GO" id="GO:0008080">
    <property type="term" value="F:N-acetyltransferase activity"/>
    <property type="evidence" value="ECO:0007669"/>
    <property type="project" value="TreeGrafter"/>
</dbReference>
<keyword evidence="6" id="KW-1185">Reference proteome</keyword>
<evidence type="ECO:0000313" key="5">
    <source>
        <dbReference type="EMBL" id="GLK82226.1"/>
    </source>
</evidence>
<dbReference type="InterPro" id="IPR016181">
    <property type="entry name" value="Acyl_CoA_acyltransferase"/>
</dbReference>
<proteinExistence type="inferred from homology"/>
<dbReference type="SUPFAM" id="SSF55729">
    <property type="entry name" value="Acyl-CoA N-acyltransferases (Nat)"/>
    <property type="match status" value="1"/>
</dbReference>